<accession>A0A0L8HKP8</accession>
<feature type="region of interest" description="Disordered" evidence="1">
    <location>
        <begin position="38"/>
        <end position="73"/>
    </location>
</feature>
<feature type="non-terminal residue" evidence="3">
    <location>
        <position position="73"/>
    </location>
</feature>
<dbReference type="AlphaFoldDB" id="A0A0L8HKP8"/>
<gene>
    <name evidence="3" type="ORF">OCBIM_22013220mg</name>
</gene>
<protein>
    <submittedName>
        <fullName evidence="3">Uncharacterized protein</fullName>
    </submittedName>
</protein>
<keyword evidence="2" id="KW-0732">Signal</keyword>
<proteinExistence type="predicted"/>
<evidence type="ECO:0000256" key="1">
    <source>
        <dbReference type="SAM" id="MobiDB-lite"/>
    </source>
</evidence>
<organism evidence="3">
    <name type="scientific">Octopus bimaculoides</name>
    <name type="common">California two-spotted octopus</name>
    <dbReference type="NCBI Taxonomy" id="37653"/>
    <lineage>
        <taxon>Eukaryota</taxon>
        <taxon>Metazoa</taxon>
        <taxon>Spiralia</taxon>
        <taxon>Lophotrochozoa</taxon>
        <taxon>Mollusca</taxon>
        <taxon>Cephalopoda</taxon>
        <taxon>Coleoidea</taxon>
        <taxon>Octopodiformes</taxon>
        <taxon>Octopoda</taxon>
        <taxon>Incirrata</taxon>
        <taxon>Octopodidae</taxon>
        <taxon>Octopus</taxon>
    </lineage>
</organism>
<evidence type="ECO:0000313" key="3">
    <source>
        <dbReference type="EMBL" id="KOF89360.1"/>
    </source>
</evidence>
<name>A0A0L8HKP8_OCTBM</name>
<feature type="signal peptide" evidence="2">
    <location>
        <begin position="1"/>
        <end position="33"/>
    </location>
</feature>
<dbReference type="EMBL" id="KQ418002">
    <property type="protein sequence ID" value="KOF89360.1"/>
    <property type="molecule type" value="Genomic_DNA"/>
</dbReference>
<evidence type="ECO:0000256" key="2">
    <source>
        <dbReference type="SAM" id="SignalP"/>
    </source>
</evidence>
<reference evidence="3" key="1">
    <citation type="submission" date="2015-07" db="EMBL/GenBank/DDBJ databases">
        <title>MeaNS - Measles Nucleotide Surveillance Program.</title>
        <authorList>
            <person name="Tran T."/>
            <person name="Druce J."/>
        </authorList>
    </citation>
    <scope>NUCLEOTIDE SEQUENCE</scope>
    <source>
        <strain evidence="3">UCB-OBI-ISO-001</strain>
        <tissue evidence="3">Gonad</tissue>
    </source>
</reference>
<sequence>MMANSTRGFFVLPVLFSFLLFGAFFMFADVAAASNTTTVAPKTTAAAPNTTTTAPNTTTTAPNTTTTAPNTTT</sequence>
<feature type="chain" id="PRO_5005583750" evidence="2">
    <location>
        <begin position="34"/>
        <end position="73"/>
    </location>
</feature>